<dbReference type="InterPro" id="IPR006150">
    <property type="entry name" value="Cys_repeat_1"/>
</dbReference>
<feature type="domain" description="WAP" evidence="5">
    <location>
        <begin position="17"/>
        <end position="66"/>
    </location>
</feature>
<dbReference type="PROSITE" id="PS51252">
    <property type="entry name" value="ANTISTASIN"/>
    <property type="match status" value="3"/>
</dbReference>
<gene>
    <name evidence="6" type="ORF">MGAL_10B066349</name>
</gene>
<evidence type="ECO:0000259" key="5">
    <source>
        <dbReference type="PROSITE" id="PS51390"/>
    </source>
</evidence>
<evidence type="ECO:0000256" key="1">
    <source>
        <dbReference type="ARBA" id="ARBA00022690"/>
    </source>
</evidence>
<keyword evidence="2" id="KW-0722">Serine protease inhibitor</keyword>
<dbReference type="OrthoDB" id="10021323at2759"/>
<dbReference type="SUPFAM" id="SSF57262">
    <property type="entry name" value="Leech antihemostatic proteins"/>
    <property type="match status" value="1"/>
</dbReference>
<accession>A0A8B6EMX3</accession>
<evidence type="ECO:0000256" key="3">
    <source>
        <dbReference type="SAM" id="SignalP"/>
    </source>
</evidence>
<keyword evidence="3" id="KW-0732">Signal</keyword>
<dbReference type="Proteomes" id="UP000596742">
    <property type="component" value="Unassembled WGS sequence"/>
</dbReference>
<dbReference type="Pfam" id="PF02822">
    <property type="entry name" value="Antistasin"/>
    <property type="match status" value="4"/>
</dbReference>
<feature type="domain" description="Antistasin-like" evidence="4">
    <location>
        <begin position="180"/>
        <end position="206"/>
    </location>
</feature>
<sequence>MWQTGILILYLIHHAHTTSHSRCPALNRSVRCESYPKFDQCQTDTNCHGGKVCCPQKCGKECITPTLPIGNRPGCPVCLGTQAGTECPLCAHFQNLCNADTECKPGQVCCYNPSCGTWCNNKEPVNKPGQCPPNLPGLICPLFVRPGDCINDGSCPGKQKCCRQGCSSGCVDPEPRCGDRPPHTCAISCPFGYALDENNCPNFCKCNTGCAGNVLPKPFINCGSGQQTCPSRYQCTIPPEGGSGVCCPYECPQVKCSKPCPYGFVIDANGCQTCQCEPRCGAVCAISCPFGNVLDENNCPICECKTGCAGNVKPKPLTSCGAGQQRCPLQYQCNTPPLGGSGVCCPYELKCGPVCAVICFFGNVLDEKGCPTCACKTGCAGNVKPLSSVKCGTGGQKCPSRYQCNSPPHGYPGVCCPYETKPTPDKCPRDTYPRSRCYVRRSCKNDSSCRGNKKCCKQGCQYKCVAPVY</sequence>
<evidence type="ECO:0000313" key="6">
    <source>
        <dbReference type="EMBL" id="VDI37320.1"/>
    </source>
</evidence>
<dbReference type="PROSITE" id="PS51390">
    <property type="entry name" value="WAP"/>
    <property type="match status" value="3"/>
</dbReference>
<dbReference type="AlphaFoldDB" id="A0A8B6EMX3"/>
<evidence type="ECO:0000259" key="4">
    <source>
        <dbReference type="PROSITE" id="PS51252"/>
    </source>
</evidence>
<dbReference type="InterPro" id="IPR036645">
    <property type="entry name" value="Elafin-like_sf"/>
</dbReference>
<dbReference type="PRINTS" id="PR00003">
    <property type="entry name" value="4DISULPHCORE"/>
</dbReference>
<dbReference type="SMART" id="SM00217">
    <property type="entry name" value="WAP"/>
    <property type="match status" value="3"/>
</dbReference>
<keyword evidence="1" id="KW-0646">Protease inhibitor</keyword>
<dbReference type="InterPro" id="IPR004094">
    <property type="entry name" value="Antistasin-like"/>
</dbReference>
<dbReference type="GO" id="GO:0005576">
    <property type="term" value="C:extracellular region"/>
    <property type="evidence" value="ECO:0007669"/>
    <property type="project" value="InterPro"/>
</dbReference>
<dbReference type="InterPro" id="IPR008197">
    <property type="entry name" value="WAP_dom"/>
</dbReference>
<reference evidence="6" key="1">
    <citation type="submission" date="2018-11" db="EMBL/GenBank/DDBJ databases">
        <authorList>
            <person name="Alioto T."/>
            <person name="Alioto T."/>
        </authorList>
    </citation>
    <scope>NUCLEOTIDE SEQUENCE</scope>
</reference>
<feature type="domain" description="Antistasin-like" evidence="4">
    <location>
        <begin position="276"/>
        <end position="304"/>
    </location>
</feature>
<proteinExistence type="predicted"/>
<feature type="chain" id="PRO_5032711427" evidence="3">
    <location>
        <begin position="18"/>
        <end position="469"/>
    </location>
</feature>
<keyword evidence="7" id="KW-1185">Reference proteome</keyword>
<feature type="signal peptide" evidence="3">
    <location>
        <begin position="1"/>
        <end position="17"/>
    </location>
</feature>
<evidence type="ECO:0000313" key="7">
    <source>
        <dbReference type="Proteomes" id="UP000596742"/>
    </source>
</evidence>
<dbReference type="SMART" id="SM00289">
    <property type="entry name" value="WR1"/>
    <property type="match status" value="6"/>
</dbReference>
<dbReference type="EMBL" id="UYJE01005435">
    <property type="protein sequence ID" value="VDI37320.1"/>
    <property type="molecule type" value="Genomic_DNA"/>
</dbReference>
<feature type="domain" description="WAP" evidence="5">
    <location>
        <begin position="420"/>
        <end position="468"/>
    </location>
</feature>
<feature type="domain" description="WAP" evidence="5">
    <location>
        <begin position="124"/>
        <end position="174"/>
    </location>
</feature>
<dbReference type="Pfam" id="PF00095">
    <property type="entry name" value="WAP"/>
    <property type="match status" value="3"/>
</dbReference>
<dbReference type="Gene3D" id="2.10.22.10">
    <property type="entry name" value="Antistasin, domain 1"/>
    <property type="match status" value="2"/>
</dbReference>
<comment type="caution">
    <text evidence="6">The sequence shown here is derived from an EMBL/GenBank/DDBJ whole genome shotgun (WGS) entry which is preliminary data.</text>
</comment>
<feature type="domain" description="Antistasin-like" evidence="4">
    <location>
        <begin position="251"/>
        <end position="276"/>
    </location>
</feature>
<dbReference type="InterPro" id="IPR011061">
    <property type="entry name" value="Hirudin/antistatin"/>
</dbReference>
<dbReference type="GO" id="GO:0004867">
    <property type="term" value="F:serine-type endopeptidase inhibitor activity"/>
    <property type="evidence" value="ECO:0007669"/>
    <property type="project" value="UniProtKB-KW"/>
</dbReference>
<organism evidence="6 7">
    <name type="scientific">Mytilus galloprovincialis</name>
    <name type="common">Mediterranean mussel</name>
    <dbReference type="NCBI Taxonomy" id="29158"/>
    <lineage>
        <taxon>Eukaryota</taxon>
        <taxon>Metazoa</taxon>
        <taxon>Spiralia</taxon>
        <taxon>Lophotrochozoa</taxon>
        <taxon>Mollusca</taxon>
        <taxon>Bivalvia</taxon>
        <taxon>Autobranchia</taxon>
        <taxon>Pteriomorphia</taxon>
        <taxon>Mytilida</taxon>
        <taxon>Mytiloidea</taxon>
        <taxon>Mytilidae</taxon>
        <taxon>Mytilinae</taxon>
        <taxon>Mytilus</taxon>
    </lineage>
</organism>
<name>A0A8B6EMX3_MYTGA</name>
<protein>
    <submittedName>
        <fullName evidence="6">Uncharacterized protein</fullName>
    </submittedName>
</protein>
<evidence type="ECO:0000256" key="2">
    <source>
        <dbReference type="ARBA" id="ARBA00022900"/>
    </source>
</evidence>
<dbReference type="Gene3D" id="4.10.75.10">
    <property type="entry name" value="Elafin-like"/>
    <property type="match status" value="3"/>
</dbReference>
<dbReference type="SUPFAM" id="SSF57256">
    <property type="entry name" value="Elafin-like"/>
    <property type="match status" value="3"/>
</dbReference>